<dbReference type="RefSeq" id="WP_072711506.1">
    <property type="nucleotide sequence ID" value="NZ_CP016796.1"/>
</dbReference>
<proteinExistence type="predicted"/>
<dbReference type="OrthoDB" id="5605761at2"/>
<gene>
    <name evidence="2" type="ORF">F7310_02465</name>
</gene>
<sequence length="90" mass="9885">MSENNSEINSATISKKSACSYKGLLGCASLVFILAIFSIAELAIMVGIFIVFMFFYIAIAVFGGAYLLCLVAIKVSKYLKEKKREKTTKN</sequence>
<feature type="transmembrane region" description="Helical" evidence="1">
    <location>
        <begin position="21"/>
        <end position="40"/>
    </location>
</feature>
<feature type="transmembrane region" description="Helical" evidence="1">
    <location>
        <begin position="46"/>
        <end position="73"/>
    </location>
</feature>
<reference evidence="2 3" key="1">
    <citation type="journal article" date="2016" name="Appl. Environ. Microbiol.">
        <title>Whole genome relationships among Francisella bacteria of diverse origin define new species and provide specific regions for detection.</title>
        <authorList>
            <person name="Challacombe J.F."/>
            <person name="Petersen J.M."/>
            <person name="Gallegos-Graves V."/>
            <person name="Hodge D."/>
            <person name="Pillai S."/>
            <person name="Kuske C.R."/>
        </authorList>
    </citation>
    <scope>NUCLEOTIDE SEQUENCE [LARGE SCALE GENOMIC DNA]</scope>
    <source>
        <strain evidence="3">TX07-7310</strain>
    </source>
</reference>
<dbReference type="KEGG" id="frx:F7310_02465"/>
<name>A0A1L4BR20_9GAMM</name>
<keyword evidence="3" id="KW-1185">Reference proteome</keyword>
<keyword evidence="1" id="KW-0812">Transmembrane</keyword>
<keyword evidence="1" id="KW-0472">Membrane</keyword>
<accession>A0A1L4BR20</accession>
<dbReference type="STRING" id="573570.F7310_02465"/>
<evidence type="ECO:0000256" key="1">
    <source>
        <dbReference type="SAM" id="Phobius"/>
    </source>
</evidence>
<dbReference type="EMBL" id="CP016796">
    <property type="protein sequence ID" value="API86282.1"/>
    <property type="molecule type" value="Genomic_DNA"/>
</dbReference>
<dbReference type="AlphaFoldDB" id="A0A1L4BR20"/>
<evidence type="ECO:0000313" key="3">
    <source>
        <dbReference type="Proteomes" id="UP000184222"/>
    </source>
</evidence>
<dbReference type="Proteomes" id="UP000184222">
    <property type="component" value="Chromosome"/>
</dbReference>
<evidence type="ECO:0000313" key="2">
    <source>
        <dbReference type="EMBL" id="API86282.1"/>
    </source>
</evidence>
<protein>
    <submittedName>
        <fullName evidence="2">Uncharacterized protein</fullName>
    </submittedName>
</protein>
<organism evidence="2 3">
    <name type="scientific">Francisella uliginis</name>
    <dbReference type="NCBI Taxonomy" id="573570"/>
    <lineage>
        <taxon>Bacteria</taxon>
        <taxon>Pseudomonadati</taxon>
        <taxon>Pseudomonadota</taxon>
        <taxon>Gammaproteobacteria</taxon>
        <taxon>Thiotrichales</taxon>
        <taxon>Francisellaceae</taxon>
        <taxon>Francisella</taxon>
    </lineage>
</organism>
<keyword evidence="1" id="KW-1133">Transmembrane helix</keyword>